<evidence type="ECO:0000256" key="3">
    <source>
        <dbReference type="ARBA" id="ARBA00022833"/>
    </source>
</evidence>
<dbReference type="Gene3D" id="1.20.120.910">
    <property type="entry name" value="DksA, coiled-coil domain"/>
    <property type="match status" value="1"/>
</dbReference>
<feature type="zinc finger region" description="dksA C4-type" evidence="4">
    <location>
        <begin position="11"/>
        <end position="35"/>
    </location>
</feature>
<dbReference type="SUPFAM" id="SSF57716">
    <property type="entry name" value="Glucocorticoid receptor-like (DNA-binding domain)"/>
    <property type="match status" value="1"/>
</dbReference>
<dbReference type="Pfam" id="PF01258">
    <property type="entry name" value="zf-dskA_traR"/>
    <property type="match status" value="1"/>
</dbReference>
<evidence type="ECO:0000256" key="2">
    <source>
        <dbReference type="ARBA" id="ARBA00022771"/>
    </source>
</evidence>
<name>A0ABS2MDF1_9ACTN</name>
<keyword evidence="2" id="KW-0863">Zinc-finger</keyword>
<keyword evidence="3" id="KW-0862">Zinc</keyword>
<protein>
    <submittedName>
        <fullName evidence="6">RNA polymerase-binding transcription factor DksA</fullName>
    </submittedName>
</protein>
<keyword evidence="1" id="KW-0479">Metal-binding</keyword>
<proteinExistence type="predicted"/>
<accession>A0ABS2MDF1</accession>
<dbReference type="Proteomes" id="UP000732378">
    <property type="component" value="Unassembled WGS sequence"/>
</dbReference>
<gene>
    <name evidence="6" type="ORF">JOE61_003033</name>
</gene>
<dbReference type="InterPro" id="IPR000962">
    <property type="entry name" value="Znf_DskA_TraR"/>
</dbReference>
<dbReference type="RefSeq" id="WP_307823045.1">
    <property type="nucleotide sequence ID" value="NZ_JACDTV010000001.1"/>
</dbReference>
<evidence type="ECO:0000313" key="6">
    <source>
        <dbReference type="EMBL" id="MBM7509219.1"/>
    </source>
</evidence>
<dbReference type="PROSITE" id="PS51128">
    <property type="entry name" value="ZF_DKSA_2"/>
    <property type="match status" value="1"/>
</dbReference>
<dbReference type="EMBL" id="JAFBBZ010000001">
    <property type="protein sequence ID" value="MBM7509219.1"/>
    <property type="molecule type" value="Genomic_DNA"/>
</dbReference>
<organism evidence="6 7">
    <name type="scientific">Nocardioides salarius</name>
    <dbReference type="NCBI Taxonomy" id="374513"/>
    <lineage>
        <taxon>Bacteria</taxon>
        <taxon>Bacillati</taxon>
        <taxon>Actinomycetota</taxon>
        <taxon>Actinomycetes</taxon>
        <taxon>Propionibacteriales</taxon>
        <taxon>Nocardioidaceae</taxon>
        <taxon>Nocardioides</taxon>
    </lineage>
</organism>
<comment type="caution">
    <text evidence="6">The sequence shown here is derived from an EMBL/GenBank/DDBJ whole genome shotgun (WGS) entry which is preliminary data.</text>
</comment>
<evidence type="ECO:0000256" key="1">
    <source>
        <dbReference type="ARBA" id="ARBA00022723"/>
    </source>
</evidence>
<sequence>MTQLEERVAPCERCGRPVGAERLAALPRATTCIACASLRKRPSRGQTCS</sequence>
<reference evidence="6 7" key="1">
    <citation type="submission" date="2021-01" db="EMBL/GenBank/DDBJ databases">
        <title>Sequencing the genomes of 1000 actinobacteria strains.</title>
        <authorList>
            <person name="Klenk H.-P."/>
        </authorList>
    </citation>
    <scope>NUCLEOTIDE SEQUENCE [LARGE SCALE GENOMIC DNA]</scope>
    <source>
        <strain evidence="6 7">DSM 18239</strain>
    </source>
</reference>
<evidence type="ECO:0000313" key="7">
    <source>
        <dbReference type="Proteomes" id="UP000732378"/>
    </source>
</evidence>
<keyword evidence="7" id="KW-1185">Reference proteome</keyword>
<evidence type="ECO:0000259" key="5">
    <source>
        <dbReference type="Pfam" id="PF01258"/>
    </source>
</evidence>
<evidence type="ECO:0000256" key="4">
    <source>
        <dbReference type="PROSITE-ProRule" id="PRU00510"/>
    </source>
</evidence>
<feature type="domain" description="Zinc finger DksA/TraR C4-type" evidence="5">
    <location>
        <begin position="11"/>
        <end position="37"/>
    </location>
</feature>